<keyword evidence="1" id="KW-0175">Coiled coil</keyword>
<dbReference type="OrthoDB" id="262831at2759"/>
<accession>A0A0N0VFP3</accession>
<comment type="caution">
    <text evidence="3">The sequence shown here is derived from an EMBL/GenBank/DDBJ whole genome shotgun (WGS) entry which is preliminary data.</text>
</comment>
<name>A0A0N0VFP3_LEPPY</name>
<reference evidence="3 4" key="1">
    <citation type="submission" date="2015-07" db="EMBL/GenBank/DDBJ databases">
        <title>High-quality genome of monoxenous trypanosomatid Leptomonas pyrrhocoris.</title>
        <authorList>
            <person name="Flegontov P."/>
            <person name="Butenko A."/>
            <person name="Firsov S."/>
            <person name="Vlcek C."/>
            <person name="Logacheva M.D."/>
            <person name="Field M."/>
            <person name="Filatov D."/>
            <person name="Flegontova O."/>
            <person name="Gerasimov E."/>
            <person name="Jackson A.P."/>
            <person name="Kelly S."/>
            <person name="Opperdoes F."/>
            <person name="O'Reilly A."/>
            <person name="Votypka J."/>
            <person name="Yurchenko V."/>
            <person name="Lukes J."/>
        </authorList>
    </citation>
    <scope>NUCLEOTIDE SEQUENCE [LARGE SCALE GENOMIC DNA]</scope>
    <source>
        <strain evidence="3">H10</strain>
    </source>
</reference>
<dbReference type="EMBL" id="LGTL01000006">
    <property type="protein sequence ID" value="KPA81578.1"/>
    <property type="molecule type" value="Genomic_DNA"/>
</dbReference>
<evidence type="ECO:0000256" key="2">
    <source>
        <dbReference type="SAM" id="MobiDB-lite"/>
    </source>
</evidence>
<gene>
    <name evidence="3" type="ORF">ABB37_03917</name>
</gene>
<protein>
    <submittedName>
        <fullName evidence="3">Uncharacterized protein</fullName>
    </submittedName>
</protein>
<evidence type="ECO:0000313" key="3">
    <source>
        <dbReference type="EMBL" id="KPA81578.1"/>
    </source>
</evidence>
<dbReference type="RefSeq" id="XP_015660017.1">
    <property type="nucleotide sequence ID" value="XM_015801397.1"/>
</dbReference>
<evidence type="ECO:0000256" key="1">
    <source>
        <dbReference type="SAM" id="Coils"/>
    </source>
</evidence>
<feature type="compositionally biased region" description="Polar residues" evidence="2">
    <location>
        <begin position="374"/>
        <end position="386"/>
    </location>
</feature>
<dbReference type="AlphaFoldDB" id="A0A0N0VFP3"/>
<dbReference type="VEuPathDB" id="TriTrypDB:LpyrH10_06_2870"/>
<proteinExistence type="predicted"/>
<dbReference type="Proteomes" id="UP000037923">
    <property type="component" value="Unassembled WGS sequence"/>
</dbReference>
<keyword evidence="4" id="KW-1185">Reference proteome</keyword>
<organism evidence="3 4">
    <name type="scientific">Leptomonas pyrrhocoris</name>
    <name type="common">Firebug parasite</name>
    <dbReference type="NCBI Taxonomy" id="157538"/>
    <lineage>
        <taxon>Eukaryota</taxon>
        <taxon>Discoba</taxon>
        <taxon>Euglenozoa</taxon>
        <taxon>Kinetoplastea</taxon>
        <taxon>Metakinetoplastina</taxon>
        <taxon>Trypanosomatida</taxon>
        <taxon>Trypanosomatidae</taxon>
        <taxon>Leishmaniinae</taxon>
        <taxon>Leptomonas</taxon>
    </lineage>
</organism>
<dbReference type="GeneID" id="26904208"/>
<sequence length="386" mass="43646">MSALNDSRNVSGQADYKTWQNGASLPEIQADLDSGFDAAYPPGLSQRNDAYDPNGFTVEHQIRTLRQIAERHERQIVALTTDKHEHCNNLATVFQQLEKVLEKFKLPSLTSRDGQHAFSANLPASLSSGSPFPAGDDITGHAADSYANKPASFSQKRSAEGKLDELLCHHRDQVFDVLADYRKQIEKSERETKRRLDAVEQSTAHLQSDVKELLQLLRSAEENQRSAESRHRDDVRELTKQLDAQKTALDRKTNDHTEKVQHCCDALSACLAQLSEETKSIKAQQQRSEKELDRQIRSIVVTEQQVAEVLERQSHSITRLETQDSLEGAFHEVKDWLGDLEKRMVSRGELLKWTESLQQEMNTLRRLGGPLRGTSETSTPSRPQDQ</sequence>
<dbReference type="OMA" id="SEKHEHC"/>
<feature type="region of interest" description="Disordered" evidence="2">
    <location>
        <begin position="362"/>
        <end position="386"/>
    </location>
</feature>
<feature type="coiled-coil region" evidence="1">
    <location>
        <begin position="171"/>
        <end position="291"/>
    </location>
</feature>
<evidence type="ECO:0000313" key="4">
    <source>
        <dbReference type="Proteomes" id="UP000037923"/>
    </source>
</evidence>